<evidence type="ECO:0000313" key="10">
    <source>
        <dbReference type="EnsemblMetazoa" id="XP_006566250"/>
    </source>
</evidence>
<dbReference type="OrthoDB" id="7663715at2759"/>
<evidence type="ECO:0000256" key="9">
    <source>
        <dbReference type="SAM" id="Phobius"/>
    </source>
</evidence>
<dbReference type="AlphaFoldDB" id="A0A7M7GTH4"/>
<name>A0A7M7GTH4_APIME</name>
<dbReference type="Proteomes" id="UP000005203">
    <property type="component" value="Linkage group LG10"/>
</dbReference>
<evidence type="ECO:0000313" key="11">
    <source>
        <dbReference type="Proteomes" id="UP000005203"/>
    </source>
</evidence>
<feature type="transmembrane region" description="Helical" evidence="9">
    <location>
        <begin position="137"/>
        <end position="154"/>
    </location>
</feature>
<comment type="subcellular location">
    <subcellularLocation>
        <location evidence="1">Membrane</location>
        <topology evidence="1">Lipid-anchor</topology>
        <topology evidence="1">GPI-anchor</topology>
    </subcellularLocation>
</comment>
<sequence length="155" mass="18078">MQRWCRHDWTSNLDNRSREFRYKGIDSNLTECGKGEKLWCYQCNTNLRNRHTRECNDPYPSSYFDLTLCPRNESHHCLKSIIDYGDVLVTVRGCVPSREIDGYCQQTEHFPGSSIKCSFCDDYACNSQNSNRVSNDLISIILTFIPSIIPIIYLF</sequence>
<dbReference type="RefSeq" id="XP_006566250.1">
    <property type="nucleotide sequence ID" value="XM_006566187.3"/>
</dbReference>
<reference evidence="12" key="2">
    <citation type="submission" date="2025-04" db="UniProtKB">
        <authorList>
            <consortium name="RefSeq"/>
        </authorList>
    </citation>
    <scope>IDENTIFICATION</scope>
    <source>
        <strain evidence="12">DH4</strain>
        <tissue evidence="12">Whole body</tissue>
    </source>
</reference>
<dbReference type="GO" id="GO:0032222">
    <property type="term" value="P:regulation of synaptic transmission, cholinergic"/>
    <property type="evidence" value="ECO:0007669"/>
    <property type="project" value="InterPro"/>
</dbReference>
<accession>A0A8B6Z2C9</accession>
<evidence type="ECO:0000256" key="2">
    <source>
        <dbReference type="ARBA" id="ARBA00022622"/>
    </source>
</evidence>
<reference evidence="10" key="1">
    <citation type="submission" date="2021-01" db="UniProtKB">
        <authorList>
            <consortium name="EnsemblMetazoa"/>
        </authorList>
    </citation>
    <scope>IDENTIFICATION</scope>
    <source>
        <strain evidence="10">DH4</strain>
    </source>
</reference>
<keyword evidence="7" id="KW-0325">Glycoprotein</keyword>
<dbReference type="GO" id="GO:0030431">
    <property type="term" value="P:sleep"/>
    <property type="evidence" value="ECO:0007669"/>
    <property type="project" value="InterPro"/>
</dbReference>
<keyword evidence="8" id="KW-0449">Lipoprotein</keyword>
<evidence type="ECO:0000256" key="4">
    <source>
        <dbReference type="ARBA" id="ARBA00022729"/>
    </source>
</evidence>
<dbReference type="GeneID" id="100577748"/>
<dbReference type="EnsemblMetazoa" id="XM_006566187">
    <property type="protein sequence ID" value="XP_006566250"/>
    <property type="gene ID" value="LOC100577748"/>
</dbReference>
<proteinExistence type="predicted"/>
<keyword evidence="6 9" id="KW-0472">Membrane</keyword>
<protein>
    <submittedName>
        <fullName evidence="12">Uncharacterized protein LOC100577748 isoform X1</fullName>
    </submittedName>
</protein>
<keyword evidence="11" id="KW-1185">Reference proteome</keyword>
<dbReference type="Pfam" id="PF17064">
    <property type="entry name" value="QVR"/>
    <property type="match status" value="1"/>
</dbReference>
<keyword evidence="2" id="KW-0336">GPI-anchor</keyword>
<keyword evidence="4" id="KW-0732">Signal</keyword>
<keyword evidence="5 9" id="KW-1133">Transmembrane helix</keyword>
<dbReference type="GO" id="GO:0098552">
    <property type="term" value="C:side of membrane"/>
    <property type="evidence" value="ECO:0007669"/>
    <property type="project" value="UniProtKB-KW"/>
</dbReference>
<evidence type="ECO:0000256" key="8">
    <source>
        <dbReference type="ARBA" id="ARBA00023288"/>
    </source>
</evidence>
<dbReference type="InterPro" id="IPR050975">
    <property type="entry name" value="Sleep_regulator"/>
</dbReference>
<evidence type="ECO:0000256" key="1">
    <source>
        <dbReference type="ARBA" id="ARBA00004589"/>
    </source>
</evidence>
<organism evidence="10">
    <name type="scientific">Apis mellifera</name>
    <name type="common">Honeybee</name>
    <dbReference type="NCBI Taxonomy" id="7460"/>
    <lineage>
        <taxon>Eukaryota</taxon>
        <taxon>Metazoa</taxon>
        <taxon>Ecdysozoa</taxon>
        <taxon>Arthropoda</taxon>
        <taxon>Hexapoda</taxon>
        <taxon>Insecta</taxon>
        <taxon>Pterygota</taxon>
        <taxon>Neoptera</taxon>
        <taxon>Endopterygota</taxon>
        <taxon>Hymenoptera</taxon>
        <taxon>Apocrita</taxon>
        <taxon>Aculeata</taxon>
        <taxon>Apoidea</taxon>
        <taxon>Anthophila</taxon>
        <taxon>Apidae</taxon>
        <taxon>Apis</taxon>
    </lineage>
</organism>
<dbReference type="InterPro" id="IPR031424">
    <property type="entry name" value="QVR-like"/>
</dbReference>
<keyword evidence="3 9" id="KW-0812">Transmembrane</keyword>
<evidence type="ECO:0000256" key="6">
    <source>
        <dbReference type="ARBA" id="ARBA00023136"/>
    </source>
</evidence>
<gene>
    <name evidence="12" type="primary">LOC100577748</name>
</gene>
<evidence type="ECO:0000256" key="7">
    <source>
        <dbReference type="ARBA" id="ARBA00023180"/>
    </source>
</evidence>
<evidence type="ECO:0000256" key="3">
    <source>
        <dbReference type="ARBA" id="ARBA00022692"/>
    </source>
</evidence>
<dbReference type="PANTHER" id="PTHR33562">
    <property type="entry name" value="ATILLA, ISOFORM B-RELATED-RELATED"/>
    <property type="match status" value="1"/>
</dbReference>
<evidence type="ECO:0000256" key="5">
    <source>
        <dbReference type="ARBA" id="ARBA00022989"/>
    </source>
</evidence>
<accession>A0A7M7GTH4</accession>
<evidence type="ECO:0000313" key="12">
    <source>
        <dbReference type="RefSeq" id="XP_006566250.1"/>
    </source>
</evidence>